<evidence type="ECO:0000256" key="3">
    <source>
        <dbReference type="ARBA" id="ARBA00023235"/>
    </source>
</evidence>
<comment type="caution">
    <text evidence="5">The sequence shown here is derived from an EMBL/GenBank/DDBJ whole genome shotgun (WGS) entry which is preliminary data.</text>
</comment>
<dbReference type="PANTHER" id="PTHR43246">
    <property type="entry name" value="PEPTIDYL-PROLYL CIS-TRANS ISOMERASE CYP38, CHLOROPLASTIC"/>
    <property type="match status" value="1"/>
</dbReference>
<dbReference type="EMBL" id="NSLI01000003">
    <property type="protein sequence ID" value="PAX08017.1"/>
    <property type="molecule type" value="Genomic_DNA"/>
</dbReference>
<feature type="domain" description="PPIase cyclophilin-type" evidence="4">
    <location>
        <begin position="28"/>
        <end position="174"/>
    </location>
</feature>
<dbReference type="InterPro" id="IPR029000">
    <property type="entry name" value="Cyclophilin-like_dom_sf"/>
</dbReference>
<dbReference type="PROSITE" id="PS50072">
    <property type="entry name" value="CSA_PPIASE_2"/>
    <property type="match status" value="1"/>
</dbReference>
<evidence type="ECO:0000256" key="1">
    <source>
        <dbReference type="ARBA" id="ARBA00013194"/>
    </source>
</evidence>
<dbReference type="Proteomes" id="UP000218151">
    <property type="component" value="Unassembled WGS sequence"/>
</dbReference>
<keyword evidence="6" id="KW-1185">Reference proteome</keyword>
<evidence type="ECO:0000313" key="5">
    <source>
        <dbReference type="EMBL" id="PAX08017.1"/>
    </source>
</evidence>
<dbReference type="AlphaFoldDB" id="A0A2A2SFI9"/>
<evidence type="ECO:0000313" key="6">
    <source>
        <dbReference type="Proteomes" id="UP000218151"/>
    </source>
</evidence>
<reference evidence="6" key="1">
    <citation type="submission" date="2017-09" db="EMBL/GenBank/DDBJ databases">
        <authorList>
            <person name="Feng G."/>
            <person name="Zhu H."/>
        </authorList>
    </citation>
    <scope>NUCLEOTIDE SEQUENCE [LARGE SCALE GENOMIC DNA]</scope>
    <source>
        <strain evidence="6">1PNM-20</strain>
    </source>
</reference>
<proteinExistence type="predicted"/>
<keyword evidence="3 5" id="KW-0413">Isomerase</keyword>
<dbReference type="Gene3D" id="2.40.100.10">
    <property type="entry name" value="Cyclophilin-like"/>
    <property type="match status" value="1"/>
</dbReference>
<gene>
    <name evidence="5" type="ORF">CKY28_10485</name>
</gene>
<organism evidence="5 6">
    <name type="scientific">Sphingomonas lenta</name>
    <dbReference type="NCBI Taxonomy" id="1141887"/>
    <lineage>
        <taxon>Bacteria</taxon>
        <taxon>Pseudomonadati</taxon>
        <taxon>Pseudomonadota</taxon>
        <taxon>Alphaproteobacteria</taxon>
        <taxon>Sphingomonadales</taxon>
        <taxon>Sphingomonadaceae</taxon>
        <taxon>Sphingomonas</taxon>
    </lineage>
</organism>
<dbReference type="SUPFAM" id="SSF50891">
    <property type="entry name" value="Cyclophilin-like"/>
    <property type="match status" value="1"/>
</dbReference>
<evidence type="ECO:0000259" key="4">
    <source>
        <dbReference type="PROSITE" id="PS50072"/>
    </source>
</evidence>
<keyword evidence="2" id="KW-0697">Rotamase</keyword>
<dbReference type="EC" id="5.2.1.8" evidence="1"/>
<accession>A0A2A2SFI9</accession>
<sequence>MRKLLITAGVALLLGAAPPPGVVRVRLDTSAGPITLALDARRAPVTTANFLAYVDDGRFDGTIFYRAARSKRVAGQGFVQGGIQTNIHRALPPIPLERTDRTGIRHLDATVSMARGQFDASATGNFVLTVGPTSWMDARGAQSGYAAFGRVVGGMDAVERILGQPTCCGTGPMRGQMLVKPVWIVRAVRLDGRPKPSGRPKVWLILERARRG</sequence>
<dbReference type="GO" id="GO:0003755">
    <property type="term" value="F:peptidyl-prolyl cis-trans isomerase activity"/>
    <property type="evidence" value="ECO:0007669"/>
    <property type="project" value="UniProtKB-KW"/>
</dbReference>
<dbReference type="InterPro" id="IPR044665">
    <property type="entry name" value="E_coli_cyclophilin_A-like"/>
</dbReference>
<protein>
    <recommendedName>
        <fullName evidence="1">peptidylprolyl isomerase</fullName>
        <ecNumber evidence="1">5.2.1.8</ecNumber>
    </recommendedName>
</protein>
<name>A0A2A2SFI9_9SPHN</name>
<dbReference type="OrthoDB" id="9807797at2"/>
<dbReference type="RefSeq" id="WP_095998260.1">
    <property type="nucleotide sequence ID" value="NZ_NSLI01000003.1"/>
</dbReference>
<evidence type="ECO:0000256" key="2">
    <source>
        <dbReference type="ARBA" id="ARBA00023110"/>
    </source>
</evidence>
<dbReference type="InterPro" id="IPR002130">
    <property type="entry name" value="Cyclophilin-type_PPIase_dom"/>
</dbReference>
<dbReference type="Pfam" id="PF00160">
    <property type="entry name" value="Pro_isomerase"/>
    <property type="match status" value="1"/>
</dbReference>